<evidence type="ECO:0000313" key="3">
    <source>
        <dbReference type="EMBL" id="KYR01346.1"/>
    </source>
</evidence>
<gene>
    <name evidence="3" type="ORF">DLAC_11500</name>
</gene>
<organism evidence="3 4">
    <name type="scientific">Tieghemostelium lacteum</name>
    <name type="common">Slime mold</name>
    <name type="synonym">Dictyostelium lacteum</name>
    <dbReference type="NCBI Taxonomy" id="361077"/>
    <lineage>
        <taxon>Eukaryota</taxon>
        <taxon>Amoebozoa</taxon>
        <taxon>Evosea</taxon>
        <taxon>Eumycetozoa</taxon>
        <taxon>Dictyostelia</taxon>
        <taxon>Dictyosteliales</taxon>
        <taxon>Raperosteliaceae</taxon>
        <taxon>Tieghemostelium</taxon>
    </lineage>
</organism>
<reference evidence="3 4" key="1">
    <citation type="submission" date="2015-12" db="EMBL/GenBank/DDBJ databases">
        <title>Dictyostelia acquired genes for synthesis and detection of signals that induce cell-type specialization by lateral gene transfer from prokaryotes.</title>
        <authorList>
            <person name="Gloeckner G."/>
            <person name="Schaap P."/>
        </authorList>
    </citation>
    <scope>NUCLEOTIDE SEQUENCE [LARGE SCALE GENOMIC DNA]</scope>
    <source>
        <strain evidence="3 4">TK</strain>
    </source>
</reference>
<protein>
    <recommendedName>
        <fullName evidence="2">MPN domain-containing protein</fullName>
    </recommendedName>
</protein>
<dbReference type="OrthoDB" id="194468at2759"/>
<dbReference type="Gene3D" id="3.40.140.10">
    <property type="entry name" value="Cytidine Deaminase, domain 2"/>
    <property type="match status" value="1"/>
</dbReference>
<dbReference type="STRING" id="361077.A0A152A529"/>
<dbReference type="InParanoid" id="A0A152A529"/>
<comment type="caution">
    <text evidence="3">The sequence shown here is derived from an EMBL/GenBank/DDBJ whole genome shotgun (WGS) entry which is preliminary data.</text>
</comment>
<evidence type="ECO:0000259" key="2">
    <source>
        <dbReference type="PROSITE" id="PS50249"/>
    </source>
</evidence>
<comment type="similarity">
    <text evidence="1">Belongs to the EMC8/EMC9 family.</text>
</comment>
<dbReference type="Proteomes" id="UP000076078">
    <property type="component" value="Unassembled WGS sequence"/>
</dbReference>
<dbReference type="PANTHER" id="PTHR12941">
    <property type="entry name" value="ER MEMBRANE PROTEIN COMPLEX"/>
    <property type="match status" value="1"/>
</dbReference>
<evidence type="ECO:0000313" key="4">
    <source>
        <dbReference type="Proteomes" id="UP000076078"/>
    </source>
</evidence>
<name>A0A152A529_TIELA</name>
<dbReference type="PANTHER" id="PTHR12941:SF10">
    <property type="entry name" value="ER MEMBRANE PROTEIN COMPLEX SUBUNIT 8_9 HOMOLOG"/>
    <property type="match status" value="1"/>
</dbReference>
<sequence length="205" mass="23578">MVVICNNLTISMNALVKIHLHSFKYTSSTINGIILGNISKNQNTKDDPTLKIQDIIPLFHTNTLSPMFEVAMIQIEEYCKVKNLDILGYYHANQNLTNELDPEPIAKKIADKLYNELHSMCFLMVTKIDADNYPIGLAAMERQSVEQWRSNKNIIGVDITENAFQVDDIKLIISQSLKDRLIFDFEDYLNDPTKDWLENKKVLIK</sequence>
<dbReference type="AlphaFoldDB" id="A0A152A529"/>
<dbReference type="PROSITE" id="PS50249">
    <property type="entry name" value="MPN"/>
    <property type="match status" value="1"/>
</dbReference>
<proteinExistence type="inferred from homology"/>
<dbReference type="Pfam" id="PF03665">
    <property type="entry name" value="UPF0172"/>
    <property type="match status" value="1"/>
</dbReference>
<dbReference type="OMA" id="PHCAING"/>
<dbReference type="GO" id="GO:0072546">
    <property type="term" value="C:EMC complex"/>
    <property type="evidence" value="ECO:0007669"/>
    <property type="project" value="InterPro"/>
</dbReference>
<dbReference type="InterPro" id="IPR037518">
    <property type="entry name" value="MPN"/>
</dbReference>
<keyword evidence="4" id="KW-1185">Reference proteome</keyword>
<evidence type="ECO:0000256" key="1">
    <source>
        <dbReference type="ARBA" id="ARBA00007461"/>
    </source>
</evidence>
<dbReference type="InterPro" id="IPR005366">
    <property type="entry name" value="EMC8/9"/>
</dbReference>
<dbReference type="FunCoup" id="A0A152A529">
    <property type="interactions" value="217"/>
</dbReference>
<dbReference type="CDD" id="cd08060">
    <property type="entry name" value="MPN_UPF0172"/>
    <property type="match status" value="1"/>
</dbReference>
<dbReference type="EMBL" id="LODT01000009">
    <property type="protein sequence ID" value="KYR01346.1"/>
    <property type="molecule type" value="Genomic_DNA"/>
</dbReference>
<feature type="domain" description="MPN" evidence="2">
    <location>
        <begin position="8"/>
        <end position="146"/>
    </location>
</feature>
<accession>A0A152A529</accession>